<dbReference type="PROSITE" id="PS00389">
    <property type="entry name" value="ATPASE_DELTA"/>
    <property type="match status" value="1"/>
</dbReference>
<keyword evidence="2 8" id="KW-0813">Transport</keyword>
<keyword evidence="7 8" id="KW-0066">ATP synthesis</keyword>
<evidence type="ECO:0000256" key="3">
    <source>
        <dbReference type="ARBA" id="ARBA00022781"/>
    </source>
</evidence>
<comment type="similarity">
    <text evidence="8">Belongs to the ATPase delta chain family.</text>
</comment>
<comment type="function">
    <text evidence="8">This protein is part of the stalk that links CF(0) to CF(1). It either transmits conformational changes from CF(0) to CF(1) or is implicated in proton conduction.</text>
</comment>
<dbReference type="InterPro" id="IPR000711">
    <property type="entry name" value="ATPase_OSCP/dsu"/>
</dbReference>
<reference evidence="9 10" key="1">
    <citation type="journal article" date="2020" name="G3 (Bethesda)">
        <title>Whole Genome Sequencing and Comparative Genomics of Two Nematicidal Bacillus Strains Reveals a Wide Range of Possible Virulence Factors.</title>
        <authorList>
            <person name="Susic N."/>
            <person name="Janezic S."/>
            <person name="Rupnik M."/>
            <person name="Geric Stare B."/>
        </authorList>
    </citation>
    <scope>NUCLEOTIDE SEQUENCE [LARGE SCALE GENOMIC DNA]</scope>
    <source>
        <strain evidence="9 10">I-1582</strain>
    </source>
</reference>
<dbReference type="PANTHER" id="PTHR11910">
    <property type="entry name" value="ATP SYNTHASE DELTA CHAIN"/>
    <property type="match status" value="1"/>
</dbReference>
<keyword evidence="3 8" id="KW-0375">Hydrogen ion transport</keyword>
<evidence type="ECO:0000256" key="1">
    <source>
        <dbReference type="ARBA" id="ARBA00004370"/>
    </source>
</evidence>
<proteinExistence type="inferred from homology"/>
<evidence type="ECO:0000256" key="6">
    <source>
        <dbReference type="ARBA" id="ARBA00023196"/>
    </source>
</evidence>
<dbReference type="GO" id="GO:0046933">
    <property type="term" value="F:proton-transporting ATP synthase activity, rotational mechanism"/>
    <property type="evidence" value="ECO:0007669"/>
    <property type="project" value="UniProtKB-UniRule"/>
</dbReference>
<dbReference type="AlphaFoldDB" id="A0A0J5WBQ7"/>
<evidence type="ECO:0000256" key="4">
    <source>
        <dbReference type="ARBA" id="ARBA00023065"/>
    </source>
</evidence>
<evidence type="ECO:0000256" key="8">
    <source>
        <dbReference type="HAMAP-Rule" id="MF_01416"/>
    </source>
</evidence>
<dbReference type="OrthoDB" id="9802471at2"/>
<dbReference type="EMBL" id="VDEM01000005">
    <property type="protein sequence ID" value="KAF0825300.1"/>
    <property type="molecule type" value="Genomic_DNA"/>
</dbReference>
<name>A0A0J5WBQ7_CYTFI</name>
<sequence>MTGSTVAKRYALALFQLANEHQLLDQMEEELRAVKEVVNHNSDLKSVLKSPKLSIEKKKEILKEAFASVNTFVLNTLMILIERHREDHISDVADHFISLANDKKGIADAKVYTVRPLSEAEKEALSVSFAAKVGKKSLRIDNIVDTNLLGGIKLRIGNRIFDGSLRGKLERLERQLLG</sequence>
<dbReference type="GO" id="GO:0045259">
    <property type="term" value="C:proton-transporting ATP synthase complex"/>
    <property type="evidence" value="ECO:0007669"/>
    <property type="project" value="UniProtKB-KW"/>
</dbReference>
<keyword evidence="6 8" id="KW-0139">CF(1)</keyword>
<dbReference type="SUPFAM" id="SSF47928">
    <property type="entry name" value="N-terminal domain of the delta subunit of the F1F0-ATP synthase"/>
    <property type="match status" value="1"/>
</dbReference>
<dbReference type="PRINTS" id="PR00125">
    <property type="entry name" value="ATPASEDELTA"/>
</dbReference>
<dbReference type="NCBIfam" id="TIGR01145">
    <property type="entry name" value="ATP_synt_delta"/>
    <property type="match status" value="1"/>
</dbReference>
<dbReference type="InterPro" id="IPR020781">
    <property type="entry name" value="ATPase_OSCP/d_CS"/>
</dbReference>
<evidence type="ECO:0000256" key="5">
    <source>
        <dbReference type="ARBA" id="ARBA00023136"/>
    </source>
</evidence>
<comment type="caution">
    <text evidence="9">The sequence shown here is derived from an EMBL/GenBank/DDBJ whole genome shotgun (WGS) entry which is preliminary data.</text>
</comment>
<accession>A0A0J5WBQ7</accession>
<dbReference type="GeneID" id="67526275"/>
<dbReference type="Proteomes" id="UP000465778">
    <property type="component" value="Unassembled WGS sequence"/>
</dbReference>
<keyword evidence="5 8" id="KW-0472">Membrane</keyword>
<dbReference type="HAMAP" id="MF_01416">
    <property type="entry name" value="ATP_synth_delta_bact"/>
    <property type="match status" value="1"/>
</dbReference>
<dbReference type="RefSeq" id="WP_035327929.1">
    <property type="nucleotide sequence ID" value="NZ_CANMEA010000008.1"/>
</dbReference>
<organism evidence="9 10">
    <name type="scientific">Cytobacillus firmus</name>
    <name type="common">Bacillus firmus</name>
    <dbReference type="NCBI Taxonomy" id="1399"/>
    <lineage>
        <taxon>Bacteria</taxon>
        <taxon>Bacillati</taxon>
        <taxon>Bacillota</taxon>
        <taxon>Bacilli</taxon>
        <taxon>Bacillales</taxon>
        <taxon>Bacillaceae</taxon>
        <taxon>Cytobacillus</taxon>
    </lineage>
</organism>
<gene>
    <name evidence="8" type="primary">atpH</name>
    <name evidence="9" type="ORF">KIS1582_0844</name>
</gene>
<keyword evidence="4 8" id="KW-0406">Ion transport</keyword>
<dbReference type="Gene3D" id="1.10.520.20">
    <property type="entry name" value="N-terminal domain of the delta subunit of the F1F0-ATP synthase"/>
    <property type="match status" value="1"/>
</dbReference>
<keyword evidence="8" id="KW-1003">Cell membrane</keyword>
<evidence type="ECO:0000256" key="2">
    <source>
        <dbReference type="ARBA" id="ARBA00022448"/>
    </source>
</evidence>
<dbReference type="InterPro" id="IPR026015">
    <property type="entry name" value="ATP_synth_OSCP/delta_N_sf"/>
</dbReference>
<dbReference type="GO" id="GO:0005886">
    <property type="term" value="C:plasma membrane"/>
    <property type="evidence" value="ECO:0007669"/>
    <property type="project" value="UniProtKB-SubCell"/>
</dbReference>
<evidence type="ECO:0000313" key="9">
    <source>
        <dbReference type="EMBL" id="KAF0825300.1"/>
    </source>
</evidence>
<comment type="function">
    <text evidence="8">F(1)F(0) ATP synthase produces ATP from ADP in the presence of a proton or sodium gradient. F-type ATPases consist of two structural domains, F(1) containing the extramembraneous catalytic core and F(0) containing the membrane proton channel, linked together by a central stalk and a peripheral stalk. During catalysis, ATP synthesis in the catalytic domain of F(1) is coupled via a rotary mechanism of the central stalk subunits to proton translocation.</text>
</comment>
<protein>
    <recommendedName>
        <fullName evidence="8">ATP synthase subunit delta</fullName>
    </recommendedName>
    <alternativeName>
        <fullName evidence="8">ATP synthase F(1) sector subunit delta</fullName>
    </alternativeName>
    <alternativeName>
        <fullName evidence="8">F-type ATPase subunit delta</fullName>
        <shortName evidence="8">F-ATPase subunit delta</shortName>
    </alternativeName>
</protein>
<dbReference type="Pfam" id="PF00213">
    <property type="entry name" value="OSCP"/>
    <property type="match status" value="1"/>
</dbReference>
<evidence type="ECO:0000313" key="10">
    <source>
        <dbReference type="Proteomes" id="UP000465778"/>
    </source>
</evidence>
<dbReference type="NCBIfam" id="NF004403">
    <property type="entry name" value="PRK05758.2-4"/>
    <property type="match status" value="1"/>
</dbReference>
<evidence type="ECO:0000256" key="7">
    <source>
        <dbReference type="ARBA" id="ARBA00023310"/>
    </source>
</evidence>
<comment type="subcellular location">
    <subcellularLocation>
        <location evidence="8">Cell membrane</location>
        <topology evidence="8">Peripheral membrane protein</topology>
    </subcellularLocation>
    <subcellularLocation>
        <location evidence="1">Membrane</location>
    </subcellularLocation>
</comment>